<feature type="compositionally biased region" description="Polar residues" evidence="1">
    <location>
        <begin position="76"/>
        <end position="87"/>
    </location>
</feature>
<dbReference type="EMBL" id="QGMF01000249">
    <property type="protein sequence ID" value="TVY17512.1"/>
    <property type="molecule type" value="Genomic_DNA"/>
</dbReference>
<feature type="domain" description="BZIP" evidence="2">
    <location>
        <begin position="26"/>
        <end position="41"/>
    </location>
</feature>
<dbReference type="PROSITE" id="PS00036">
    <property type="entry name" value="BZIP_BASIC"/>
    <property type="match status" value="1"/>
</dbReference>
<accession>A0A8T9BGW5</accession>
<name>A0A8T9BGW5_9HELO</name>
<evidence type="ECO:0000256" key="1">
    <source>
        <dbReference type="SAM" id="MobiDB-lite"/>
    </source>
</evidence>
<sequence>MTKTPGPKVRKPLYEDWAKISDLTQRRKVQNRNAQRKYREKLKKRLEDLEKQAGSSSASPPQIHMEPQQPERRESVQQFKRSPQSSHRSPRLVPTQCTPPMHNDEEIMFGQGYDREGSRTPPLFAYHSYHAPEDIVYPPYPQSQPYRAVTTGGEYNYMQPVPVTLPSIMRFQDVKTVINYADHNSISSPFGVSFGVRA</sequence>
<dbReference type="InterPro" id="IPR004827">
    <property type="entry name" value="bZIP"/>
</dbReference>
<dbReference type="OrthoDB" id="194358at2759"/>
<dbReference type="Gene3D" id="1.20.5.170">
    <property type="match status" value="1"/>
</dbReference>
<evidence type="ECO:0000313" key="4">
    <source>
        <dbReference type="Proteomes" id="UP000469559"/>
    </source>
</evidence>
<dbReference type="AlphaFoldDB" id="A0A8T9BGW5"/>
<gene>
    <name evidence="3" type="ORF">LARI1_G009280</name>
</gene>
<dbReference type="SUPFAM" id="SSF57959">
    <property type="entry name" value="Leucine zipper domain"/>
    <property type="match status" value="1"/>
</dbReference>
<dbReference type="PANTHER" id="PTHR39607:SF1">
    <property type="entry name" value="B-ZIP TRANSCRIPTION FACTOR (EUROFUNG)"/>
    <property type="match status" value="1"/>
</dbReference>
<keyword evidence="4" id="KW-1185">Reference proteome</keyword>
<comment type="caution">
    <text evidence="3">The sequence shown here is derived from an EMBL/GenBank/DDBJ whole genome shotgun (WGS) entry which is preliminary data.</text>
</comment>
<dbReference type="Proteomes" id="UP000469559">
    <property type="component" value="Unassembled WGS sequence"/>
</dbReference>
<dbReference type="InterPro" id="IPR052635">
    <property type="entry name" value="Sec_Metab_Biosynth_Reg"/>
</dbReference>
<dbReference type="CDD" id="cd14688">
    <property type="entry name" value="bZIP_YAP"/>
    <property type="match status" value="1"/>
</dbReference>
<feature type="region of interest" description="Disordered" evidence="1">
    <location>
        <begin position="27"/>
        <end position="103"/>
    </location>
</feature>
<evidence type="ECO:0000313" key="3">
    <source>
        <dbReference type="EMBL" id="TVY17512.1"/>
    </source>
</evidence>
<evidence type="ECO:0000259" key="2">
    <source>
        <dbReference type="PROSITE" id="PS00036"/>
    </source>
</evidence>
<feature type="compositionally biased region" description="Basic residues" evidence="1">
    <location>
        <begin position="27"/>
        <end position="44"/>
    </location>
</feature>
<dbReference type="GO" id="GO:0003700">
    <property type="term" value="F:DNA-binding transcription factor activity"/>
    <property type="evidence" value="ECO:0007669"/>
    <property type="project" value="InterPro"/>
</dbReference>
<dbReference type="InterPro" id="IPR046347">
    <property type="entry name" value="bZIP_sf"/>
</dbReference>
<protein>
    <recommendedName>
        <fullName evidence="2">BZIP domain-containing protein</fullName>
    </recommendedName>
</protein>
<reference evidence="3 4" key="1">
    <citation type="submission" date="2018-05" db="EMBL/GenBank/DDBJ databases">
        <title>Whole genome sequencing for identification of molecular markers to develop diagnostic detection tools for the regulated plant pathogen Lachnellula willkommii.</title>
        <authorList>
            <person name="Giroux E."/>
            <person name="Bilodeau G."/>
        </authorList>
    </citation>
    <scope>NUCLEOTIDE SEQUENCE [LARGE SCALE GENOMIC DNA]</scope>
    <source>
        <strain evidence="3 4">CBS 203.66</strain>
    </source>
</reference>
<proteinExistence type="predicted"/>
<organism evidence="3 4">
    <name type="scientific">Lachnellula arida</name>
    <dbReference type="NCBI Taxonomy" id="1316785"/>
    <lineage>
        <taxon>Eukaryota</taxon>
        <taxon>Fungi</taxon>
        <taxon>Dikarya</taxon>
        <taxon>Ascomycota</taxon>
        <taxon>Pezizomycotina</taxon>
        <taxon>Leotiomycetes</taxon>
        <taxon>Helotiales</taxon>
        <taxon>Lachnaceae</taxon>
        <taxon>Lachnellula</taxon>
    </lineage>
</organism>
<dbReference type="PANTHER" id="PTHR39607">
    <property type="entry name" value="XANTHOCILLIN BIOSYNTHESIS CLUSTER TRANSCRIPTION FACTOR XANC-RELATED"/>
    <property type="match status" value="1"/>
</dbReference>